<keyword evidence="11 15" id="KW-0057">Aromatic amino acid biosynthesis</keyword>
<organism evidence="18 19">
    <name type="scientific">Marinicella pacifica</name>
    <dbReference type="NCBI Taxonomy" id="1171543"/>
    <lineage>
        <taxon>Bacteria</taxon>
        <taxon>Pseudomonadati</taxon>
        <taxon>Pseudomonadota</taxon>
        <taxon>Gammaproteobacteria</taxon>
        <taxon>Lysobacterales</taxon>
        <taxon>Marinicellaceae</taxon>
        <taxon>Marinicella</taxon>
    </lineage>
</organism>
<dbReference type="GO" id="GO:0046872">
    <property type="term" value="F:metal ion binding"/>
    <property type="evidence" value="ECO:0007669"/>
    <property type="project" value="UniProtKB-KW"/>
</dbReference>
<dbReference type="RefSeq" id="WP_188365020.1">
    <property type="nucleotide sequence ID" value="NZ_BAABJF010000002.1"/>
</dbReference>
<evidence type="ECO:0000256" key="11">
    <source>
        <dbReference type="ARBA" id="ARBA00023141"/>
    </source>
</evidence>
<dbReference type="GO" id="GO:0004049">
    <property type="term" value="F:anthranilate synthase activity"/>
    <property type="evidence" value="ECO:0007669"/>
    <property type="project" value="UniProtKB-EC"/>
</dbReference>
<evidence type="ECO:0000256" key="10">
    <source>
        <dbReference type="ARBA" id="ARBA00022842"/>
    </source>
</evidence>
<dbReference type="Gene3D" id="3.60.120.10">
    <property type="entry name" value="Anthranilate synthase"/>
    <property type="match status" value="1"/>
</dbReference>
<feature type="domain" description="Anthranilate synthase component I N-terminal" evidence="17">
    <location>
        <begin position="27"/>
        <end position="170"/>
    </location>
</feature>
<comment type="subunit">
    <text evidence="4 15">Heterotetramer consisting of two non-identical subunits: a beta subunit (TrpG) and a large alpha subunit (TrpE).</text>
</comment>
<evidence type="ECO:0000313" key="19">
    <source>
        <dbReference type="Proteomes" id="UP000605253"/>
    </source>
</evidence>
<evidence type="ECO:0000256" key="6">
    <source>
        <dbReference type="ARBA" id="ARBA00020653"/>
    </source>
</evidence>
<evidence type="ECO:0000256" key="15">
    <source>
        <dbReference type="RuleBase" id="RU364045"/>
    </source>
</evidence>
<dbReference type="InterPro" id="IPR005801">
    <property type="entry name" value="ADC_synthase"/>
</dbReference>
<comment type="caution">
    <text evidence="18">The sequence shown here is derived from an EMBL/GenBank/DDBJ whole genome shotgun (WGS) entry which is preliminary data.</text>
</comment>
<evidence type="ECO:0000256" key="1">
    <source>
        <dbReference type="ARBA" id="ARBA00001946"/>
    </source>
</evidence>
<proteinExistence type="inferred from homology"/>
<keyword evidence="12 15" id="KW-0456">Lyase</keyword>
<dbReference type="EMBL" id="BMEO01000005">
    <property type="protein sequence ID" value="GGF94123.1"/>
    <property type="molecule type" value="Genomic_DNA"/>
</dbReference>
<keyword evidence="19" id="KW-1185">Reference proteome</keyword>
<evidence type="ECO:0000313" key="18">
    <source>
        <dbReference type="EMBL" id="GGF94123.1"/>
    </source>
</evidence>
<dbReference type="PANTHER" id="PTHR11236:SF48">
    <property type="entry name" value="ISOCHORISMATE SYNTHASE MENF"/>
    <property type="match status" value="1"/>
</dbReference>
<dbReference type="Pfam" id="PF00425">
    <property type="entry name" value="Chorismate_bind"/>
    <property type="match status" value="1"/>
</dbReference>
<evidence type="ECO:0000256" key="13">
    <source>
        <dbReference type="ARBA" id="ARBA00025634"/>
    </source>
</evidence>
<keyword evidence="8 15" id="KW-0479">Metal-binding</keyword>
<evidence type="ECO:0000256" key="12">
    <source>
        <dbReference type="ARBA" id="ARBA00023239"/>
    </source>
</evidence>
<dbReference type="GO" id="GO:0000162">
    <property type="term" value="P:L-tryptophan biosynthetic process"/>
    <property type="evidence" value="ECO:0007669"/>
    <property type="project" value="UniProtKB-KW"/>
</dbReference>
<evidence type="ECO:0000256" key="8">
    <source>
        <dbReference type="ARBA" id="ARBA00022723"/>
    </source>
</evidence>
<dbReference type="Proteomes" id="UP000605253">
    <property type="component" value="Unassembled WGS sequence"/>
</dbReference>
<keyword evidence="10 15" id="KW-0460">Magnesium</keyword>
<protein>
    <recommendedName>
        <fullName evidence="6 15">Anthranilate synthase component 1</fullName>
        <ecNumber evidence="5 15">4.1.3.27</ecNumber>
    </recommendedName>
</protein>
<keyword evidence="9 15" id="KW-0822">Tryptophan biosynthesis</keyword>
<comment type="function">
    <text evidence="13 15">Part of a heterotetrameric complex that catalyzes the two-step biosynthesis of anthranilate, an intermediate in the biosynthesis of L-tryptophan. In the first step, the glutamine-binding beta subunit (TrpG) of anthranilate synthase (AS) provides the glutamine amidotransferase activity which generates ammonia as a substrate that, along with chorismate, is used in the second step, catalyzed by the large alpha subunit of AS (TrpE) to produce anthranilate. In the absence of TrpG, TrpE can synthesize anthranilate directly from chorismate and high concentrations of ammonia.</text>
</comment>
<evidence type="ECO:0000256" key="4">
    <source>
        <dbReference type="ARBA" id="ARBA00011575"/>
    </source>
</evidence>
<gene>
    <name evidence="15 18" type="primary">trpE</name>
    <name evidence="18" type="ORF">GCM10011365_14220</name>
</gene>
<dbReference type="EC" id="4.1.3.27" evidence="5 15"/>
<comment type="similarity">
    <text evidence="3 15">Belongs to the anthranilate synthase component I family.</text>
</comment>
<dbReference type="PRINTS" id="PR00095">
    <property type="entry name" value="ANTSNTHASEI"/>
</dbReference>
<dbReference type="InterPro" id="IPR015890">
    <property type="entry name" value="Chorismate_C"/>
</dbReference>
<reference evidence="18" key="2">
    <citation type="submission" date="2020-09" db="EMBL/GenBank/DDBJ databases">
        <authorList>
            <person name="Sun Q."/>
            <person name="Zhou Y."/>
        </authorList>
    </citation>
    <scope>NUCLEOTIDE SEQUENCE</scope>
    <source>
        <strain evidence="18">CGMCC 1.12181</strain>
    </source>
</reference>
<dbReference type="InterPro" id="IPR005256">
    <property type="entry name" value="Anth_synth_I_PabB"/>
</dbReference>
<comment type="catalytic activity">
    <reaction evidence="14 15">
        <text>chorismate + L-glutamine = anthranilate + pyruvate + L-glutamate + H(+)</text>
        <dbReference type="Rhea" id="RHEA:21732"/>
        <dbReference type="ChEBI" id="CHEBI:15361"/>
        <dbReference type="ChEBI" id="CHEBI:15378"/>
        <dbReference type="ChEBI" id="CHEBI:16567"/>
        <dbReference type="ChEBI" id="CHEBI:29748"/>
        <dbReference type="ChEBI" id="CHEBI:29985"/>
        <dbReference type="ChEBI" id="CHEBI:58359"/>
        <dbReference type="EC" id="4.1.3.27"/>
    </reaction>
</comment>
<dbReference type="NCBIfam" id="TIGR00564">
    <property type="entry name" value="trpE_most"/>
    <property type="match status" value="1"/>
</dbReference>
<dbReference type="AlphaFoldDB" id="A0A917CRK0"/>
<dbReference type="SUPFAM" id="SSF56322">
    <property type="entry name" value="ADC synthase"/>
    <property type="match status" value="1"/>
</dbReference>
<evidence type="ECO:0000256" key="9">
    <source>
        <dbReference type="ARBA" id="ARBA00022822"/>
    </source>
</evidence>
<dbReference type="InterPro" id="IPR019999">
    <property type="entry name" value="Anth_synth_I-like"/>
</dbReference>
<evidence type="ECO:0000259" key="17">
    <source>
        <dbReference type="Pfam" id="PF04715"/>
    </source>
</evidence>
<accession>A0A917CRK0</accession>
<sequence length="491" mass="54850">MLSAEQFNNYAQAGYNRIPLYRCVSADLDTPLSAWLKLANGPHTFLLESVEGGARWGRYSIIGLSADMRFHISGREVREFNYNEMVDSYQTEDMLTTVEAIKNRYKVPDIDELPGFSGGLVGYMGYETIEHIEPKLAGLAPPDTLDIPDIHMMLAESVAVFDNLAGKVWLIEHVNPSHEHAYARGRKRLEELVHRLRSGSTGYAEMINPDSIDTTDFKTGFSEDEFSRAVKQCKAYIEAGDIMQVVLSQRITTEFKARPLDVYRALRASNPSPYMYFMDFGDYQVVGSSPEVLVRRIDNEVTLRPIAGTRPRGKDEAEDKTLEAELLNDPKELAEHLMLIDLGRNDLGRIAEIGTVELKDKMVIEHYSHVMHIVSEVRAQLKNGLSNADIIKAVFPAGTLSGAAKVRAMEIIAELEKVKRNVYAGAVGYWGWHDDMDMAIAIRTAVIKDQQLHIQAGAGIVADSVPENEWQEIMNKARAVIKAVAQASDGF</sequence>
<reference evidence="18" key="1">
    <citation type="journal article" date="2014" name="Int. J. Syst. Evol. Microbiol.">
        <title>Complete genome sequence of Corynebacterium casei LMG S-19264T (=DSM 44701T), isolated from a smear-ripened cheese.</title>
        <authorList>
            <consortium name="US DOE Joint Genome Institute (JGI-PGF)"/>
            <person name="Walter F."/>
            <person name="Albersmeier A."/>
            <person name="Kalinowski J."/>
            <person name="Ruckert C."/>
        </authorList>
    </citation>
    <scope>NUCLEOTIDE SEQUENCE</scope>
    <source>
        <strain evidence="18">CGMCC 1.12181</strain>
    </source>
</reference>
<dbReference type="InterPro" id="IPR006805">
    <property type="entry name" value="Anth_synth_I_N"/>
</dbReference>
<name>A0A917CRK0_9GAMM</name>
<evidence type="ECO:0000256" key="2">
    <source>
        <dbReference type="ARBA" id="ARBA00004873"/>
    </source>
</evidence>
<evidence type="ECO:0000256" key="5">
    <source>
        <dbReference type="ARBA" id="ARBA00012266"/>
    </source>
</evidence>
<keyword evidence="7 15" id="KW-0028">Amino-acid biosynthesis</keyword>
<evidence type="ECO:0000256" key="3">
    <source>
        <dbReference type="ARBA" id="ARBA00009562"/>
    </source>
</evidence>
<dbReference type="Pfam" id="PF04715">
    <property type="entry name" value="Anth_synt_I_N"/>
    <property type="match status" value="1"/>
</dbReference>
<feature type="domain" description="Chorismate-utilising enzyme C-terminal" evidence="16">
    <location>
        <begin position="223"/>
        <end position="476"/>
    </location>
</feature>
<evidence type="ECO:0000259" key="16">
    <source>
        <dbReference type="Pfam" id="PF00425"/>
    </source>
</evidence>
<dbReference type="PANTHER" id="PTHR11236">
    <property type="entry name" value="AMINOBENZOATE/ANTHRANILATE SYNTHASE"/>
    <property type="match status" value="1"/>
</dbReference>
<comment type="cofactor">
    <cofactor evidence="1 15">
        <name>Mg(2+)</name>
        <dbReference type="ChEBI" id="CHEBI:18420"/>
    </cofactor>
</comment>
<evidence type="ECO:0000256" key="7">
    <source>
        <dbReference type="ARBA" id="ARBA00022605"/>
    </source>
</evidence>
<comment type="pathway">
    <text evidence="2 15">Amino-acid biosynthesis; L-tryptophan biosynthesis; L-tryptophan from chorismate: step 1/5.</text>
</comment>
<evidence type="ECO:0000256" key="14">
    <source>
        <dbReference type="ARBA" id="ARBA00047683"/>
    </source>
</evidence>